<dbReference type="Pfam" id="PF00415">
    <property type="entry name" value="RCC1"/>
    <property type="match status" value="1"/>
</dbReference>
<dbReference type="SUPFAM" id="SSF52029">
    <property type="entry name" value="GroEL apical domain-like"/>
    <property type="match status" value="1"/>
</dbReference>
<dbReference type="Gene3D" id="1.10.560.10">
    <property type="entry name" value="GroEL-like equatorial domain"/>
    <property type="match status" value="1"/>
</dbReference>
<comment type="subcellular location">
    <subcellularLocation>
        <location evidence="1">Cytoplasm</location>
    </subcellularLocation>
</comment>
<dbReference type="PANTHER" id="PTHR11353">
    <property type="entry name" value="CHAPERONIN"/>
    <property type="match status" value="1"/>
</dbReference>
<evidence type="ECO:0000256" key="4">
    <source>
        <dbReference type="ARBA" id="ARBA00022490"/>
    </source>
</evidence>
<feature type="repeat" description="RCC1" evidence="9">
    <location>
        <begin position="760"/>
        <end position="822"/>
    </location>
</feature>
<evidence type="ECO:0000256" key="2">
    <source>
        <dbReference type="ARBA" id="ARBA00008020"/>
    </source>
</evidence>
<dbReference type="Gene3D" id="2.130.10.30">
    <property type="entry name" value="Regulator of chromosome condensation 1/beta-lactamase-inhibitor protein II"/>
    <property type="match status" value="2"/>
</dbReference>
<keyword evidence="13" id="KW-1185">Reference proteome</keyword>
<sequence>MAAMMRGNAGGRLGMMKPPVIVLKEGTDTSQGTGQLLSNIGACVSVMNTVASTLGPRGMDKMIVNDRGQATISNDGATIMKLLDIVHPAARALVDIARAQDAEVGDGTTSVVLFAGELLKQARPFIEEGVSPHVISRGFVRAAELAVEHIKEIAVRIDKSDPQQLHDLFLKCAGTAMSSKLIVSQRSFFANMAVDAVMSLDQQILNEKLIGIKMVPGGAMQDSLLIRGVAFKKTFAYAGFEQQPKVFANPPILCLNVELELKAEKDNAEVRIKEVSEYQAIVDAEWGIIYAKLDAIVKTGAKVVLSKLPIGDLATQYFADRDIFCAGRVPTDDIQRVVQAVGGSMQSTVTDIDPKVHLGTCEHFEERQIGGERFNLFTGCAGAKTATVVLRGGGEQVIAEIERSLHDAIMIVKRAIQNNDVVAGGGAIEMELSKYLRDFARTIQGKQQLIIAAYAKALECIPRQLADNAGFDATDLMSQLRMCHAQGHTWDGIDIRSEGIANNMETFVWEPSLIKINALSASVEATRMVLSVDETVNAQQSAQPQTGPPAPPGTAQRALRAGGRGGIPRRSNSEGQLGIGSTDDASTFQPCLAMLHNTVQPFPPAGAHIKTLASTGTATLVHLAHAREPLWIAGTAPSTGNAAYSVFHAMDMQAIYTAAQIHSDSAVHTIAASWDCFFLVLRTRTNDVCISLGVTNTFGQLGTGNERPSSSIHRVHFSPTAPLWPSTAHSHGTFRIASISAGVRHMLAVVTYTSADVCITAVYGWGEARHGQLGSPRPPARKDAGGVPRRIRSTPMLLGMWPYNGTVQAACGMQHSVLVFSGATTALWMMGAGRFGQTNAAACIPHGARASTPAAPAAPVPAHVAAHTVDRRCVQAACNWSTTLLLWEGGAVTGCGSNAHGQLSGAGQWHEPAALAAGSEHSVLREGSTLYGWGWNEHGNLTGAAESVARPAQLSARCTQAWAGCATTWIEMD</sequence>
<comment type="similarity">
    <text evidence="2 10">Belongs to the TCP-1 chaperonin family.</text>
</comment>
<dbReference type="Pfam" id="PF00118">
    <property type="entry name" value="Cpn60_TCP1"/>
    <property type="match status" value="1"/>
</dbReference>
<dbReference type="PROSITE" id="PS50012">
    <property type="entry name" value="RCC1_3"/>
    <property type="match status" value="1"/>
</dbReference>
<dbReference type="PROSITE" id="PS00751">
    <property type="entry name" value="TCP1_2"/>
    <property type="match status" value="1"/>
</dbReference>
<dbReference type="InterPro" id="IPR027413">
    <property type="entry name" value="GROEL-like_equatorial_sf"/>
</dbReference>
<evidence type="ECO:0000256" key="7">
    <source>
        <dbReference type="ARBA" id="ARBA00023186"/>
    </source>
</evidence>
<evidence type="ECO:0000313" key="12">
    <source>
        <dbReference type="EMBL" id="PKI82868.1"/>
    </source>
</evidence>
<dbReference type="FunFam" id="3.30.260.10:FF:000022">
    <property type="entry name" value="T-complex protein 1 subunit eta"/>
    <property type="match status" value="1"/>
</dbReference>
<evidence type="ECO:0000256" key="10">
    <source>
        <dbReference type="RuleBase" id="RU004187"/>
    </source>
</evidence>
<dbReference type="InterPro" id="IPR002423">
    <property type="entry name" value="Cpn60/GroEL/TCP-1"/>
</dbReference>
<organism evidence="12 13">
    <name type="scientific">Malassezia vespertilionis</name>
    <dbReference type="NCBI Taxonomy" id="2020962"/>
    <lineage>
        <taxon>Eukaryota</taxon>
        <taxon>Fungi</taxon>
        <taxon>Dikarya</taxon>
        <taxon>Basidiomycota</taxon>
        <taxon>Ustilaginomycotina</taxon>
        <taxon>Malasseziomycetes</taxon>
        <taxon>Malasseziales</taxon>
        <taxon>Malasseziaceae</taxon>
        <taxon>Malassezia</taxon>
    </lineage>
</organism>
<keyword evidence="5 10" id="KW-0547">Nucleotide-binding</keyword>
<dbReference type="GO" id="GO:0051082">
    <property type="term" value="F:unfolded protein binding"/>
    <property type="evidence" value="ECO:0007669"/>
    <property type="project" value="InterPro"/>
</dbReference>
<evidence type="ECO:0000256" key="3">
    <source>
        <dbReference type="ARBA" id="ARBA00011531"/>
    </source>
</evidence>
<reference evidence="12 13" key="1">
    <citation type="submission" date="2017-10" db="EMBL/GenBank/DDBJ databases">
        <title>A novel species of cold-tolerant Malassezia isolated from bats.</title>
        <authorList>
            <person name="Lorch J.M."/>
            <person name="Palmer J.M."/>
            <person name="Vanderwolf K.J."/>
            <person name="Schmidt K.Z."/>
            <person name="Verant M.L."/>
            <person name="Weller T.J."/>
            <person name="Blehert D.S."/>
        </authorList>
    </citation>
    <scope>NUCLEOTIDE SEQUENCE [LARGE SCALE GENOMIC DNA]</scope>
    <source>
        <strain evidence="12 13">NWHC:44797-103</strain>
    </source>
</reference>
<dbReference type="SUPFAM" id="SSF48592">
    <property type="entry name" value="GroEL equatorial domain-like"/>
    <property type="match status" value="1"/>
</dbReference>
<dbReference type="GO" id="GO:0005524">
    <property type="term" value="F:ATP binding"/>
    <property type="evidence" value="ECO:0007669"/>
    <property type="project" value="UniProtKB-KW"/>
</dbReference>
<dbReference type="EMBL" id="KZ454993">
    <property type="protein sequence ID" value="PKI82868.1"/>
    <property type="molecule type" value="Genomic_DNA"/>
</dbReference>
<dbReference type="NCBIfam" id="TIGR02345">
    <property type="entry name" value="chap_CCT_eta"/>
    <property type="match status" value="1"/>
</dbReference>
<evidence type="ECO:0000256" key="8">
    <source>
        <dbReference type="ARBA" id="ARBA00032221"/>
    </source>
</evidence>
<dbReference type="GO" id="GO:0005832">
    <property type="term" value="C:chaperonin-containing T-complex"/>
    <property type="evidence" value="ECO:0007669"/>
    <property type="project" value="UniProtKB-ARBA"/>
</dbReference>
<keyword evidence="6 10" id="KW-0067">ATP-binding</keyword>
<dbReference type="NCBIfam" id="NF041083">
    <property type="entry name" value="thermosome_beta"/>
    <property type="match status" value="1"/>
</dbReference>
<dbReference type="STRING" id="2020962.A0A2N1J8J5"/>
<feature type="region of interest" description="Disordered" evidence="11">
    <location>
        <begin position="537"/>
        <end position="578"/>
    </location>
</feature>
<dbReference type="InterPro" id="IPR027409">
    <property type="entry name" value="GroEL-like_apical_dom_sf"/>
</dbReference>
<dbReference type="InterPro" id="IPR027410">
    <property type="entry name" value="TCP-1-like_intermed_sf"/>
</dbReference>
<dbReference type="GO" id="GO:0016887">
    <property type="term" value="F:ATP hydrolysis activity"/>
    <property type="evidence" value="ECO:0007669"/>
    <property type="project" value="InterPro"/>
</dbReference>
<dbReference type="OrthoDB" id="10248520at2759"/>
<dbReference type="FunFam" id="1.10.560.10:FF:000017">
    <property type="entry name" value="T-complex protein 1 subunit eta"/>
    <property type="match status" value="1"/>
</dbReference>
<dbReference type="AlphaFoldDB" id="A0A2N1J8J5"/>
<dbReference type="Gene3D" id="3.30.260.10">
    <property type="entry name" value="TCP-1-like chaperonin intermediate domain"/>
    <property type="match status" value="1"/>
</dbReference>
<evidence type="ECO:0000256" key="11">
    <source>
        <dbReference type="SAM" id="MobiDB-lite"/>
    </source>
</evidence>
<dbReference type="InterPro" id="IPR009091">
    <property type="entry name" value="RCC1/BLIP-II"/>
</dbReference>
<comment type="subunit">
    <text evidence="3">Heterooligomeric complex of about 850 to 900 kDa that forms two stacked rings, 12 to 16 nm in diameter.</text>
</comment>
<dbReference type="SUPFAM" id="SSF54849">
    <property type="entry name" value="GroEL-intermediate domain like"/>
    <property type="match status" value="1"/>
</dbReference>
<accession>A0A2N1J8J5</accession>
<dbReference type="InterPro" id="IPR012720">
    <property type="entry name" value="Chap_CCT_eta"/>
</dbReference>
<dbReference type="InterPro" id="IPR000408">
    <property type="entry name" value="Reg_chr_condens"/>
</dbReference>
<dbReference type="InterPro" id="IPR017998">
    <property type="entry name" value="Chaperone_TCP-1"/>
</dbReference>
<dbReference type="Gene3D" id="3.50.7.10">
    <property type="entry name" value="GroEL"/>
    <property type="match status" value="1"/>
</dbReference>
<dbReference type="Proteomes" id="UP000232875">
    <property type="component" value="Unassembled WGS sequence"/>
</dbReference>
<protein>
    <recommendedName>
        <fullName evidence="8">CCT-eta</fullName>
    </recommendedName>
</protein>
<dbReference type="FunFam" id="3.50.7.10:FF:000006">
    <property type="entry name" value="T-complex protein 1 subunit eta"/>
    <property type="match status" value="1"/>
</dbReference>
<evidence type="ECO:0000256" key="1">
    <source>
        <dbReference type="ARBA" id="ARBA00004496"/>
    </source>
</evidence>
<dbReference type="InterPro" id="IPR053374">
    <property type="entry name" value="TCP-1_chaperonin"/>
</dbReference>
<name>A0A2N1J8J5_9BASI</name>
<proteinExistence type="inferred from homology"/>
<evidence type="ECO:0000313" key="13">
    <source>
        <dbReference type="Proteomes" id="UP000232875"/>
    </source>
</evidence>
<gene>
    <name evidence="12" type="primary">CCT7</name>
    <name evidence="12" type="ORF">MVES_003247</name>
</gene>
<dbReference type="NCBIfam" id="NF041082">
    <property type="entry name" value="thermosome_alpha"/>
    <property type="match status" value="1"/>
</dbReference>
<dbReference type="PROSITE" id="PS00995">
    <property type="entry name" value="TCP1_3"/>
    <property type="match status" value="1"/>
</dbReference>
<dbReference type="GO" id="GO:0140662">
    <property type="term" value="F:ATP-dependent protein folding chaperone"/>
    <property type="evidence" value="ECO:0007669"/>
    <property type="project" value="InterPro"/>
</dbReference>
<dbReference type="InterPro" id="IPR002194">
    <property type="entry name" value="Chaperonin_TCP-1_CS"/>
</dbReference>
<dbReference type="PRINTS" id="PR00304">
    <property type="entry name" value="TCOMPLEXTCP1"/>
</dbReference>
<dbReference type="InterPro" id="IPR054827">
    <property type="entry name" value="thermosome_alpha"/>
</dbReference>
<evidence type="ECO:0000256" key="6">
    <source>
        <dbReference type="ARBA" id="ARBA00022840"/>
    </source>
</evidence>
<keyword evidence="4" id="KW-0963">Cytoplasm</keyword>
<keyword evidence="7 10" id="KW-0143">Chaperone</keyword>
<evidence type="ECO:0000256" key="5">
    <source>
        <dbReference type="ARBA" id="ARBA00022741"/>
    </source>
</evidence>
<dbReference type="SUPFAM" id="SSF50985">
    <property type="entry name" value="RCC1/BLIP-II"/>
    <property type="match status" value="1"/>
</dbReference>
<evidence type="ECO:0000256" key="9">
    <source>
        <dbReference type="PROSITE-ProRule" id="PRU00235"/>
    </source>
</evidence>
<dbReference type="CDD" id="cd03340">
    <property type="entry name" value="TCP1_eta"/>
    <property type="match status" value="1"/>
</dbReference>